<evidence type="ECO:0000313" key="3">
    <source>
        <dbReference type="Proteomes" id="UP000654075"/>
    </source>
</evidence>
<feature type="signal peptide" evidence="1">
    <location>
        <begin position="1"/>
        <end position="21"/>
    </location>
</feature>
<reference evidence="2" key="1">
    <citation type="submission" date="2021-02" db="EMBL/GenBank/DDBJ databases">
        <authorList>
            <person name="Dougan E. K."/>
            <person name="Rhodes N."/>
            <person name="Thang M."/>
            <person name="Chan C."/>
        </authorList>
    </citation>
    <scope>NUCLEOTIDE SEQUENCE</scope>
</reference>
<feature type="chain" id="PRO_5032450714" evidence="1">
    <location>
        <begin position="22"/>
        <end position="376"/>
    </location>
</feature>
<accession>A0A813F0E6</accession>
<dbReference type="Gene3D" id="3.40.50.150">
    <property type="entry name" value="Vaccinia Virus protein VP39"/>
    <property type="match status" value="1"/>
</dbReference>
<evidence type="ECO:0000313" key="2">
    <source>
        <dbReference type="EMBL" id="CAE8607697.1"/>
    </source>
</evidence>
<sequence>MFYFLLVTALAPEMFARRVGAEESHLISDDACLNGESGSACALHALQHSKMPVALQKGSRSTRHRRHNHDVVDDVSTAKSFLTPGVKVRHGDEEVLGIEHLKLVKQWVEQLLIKSPAEDLAKLLLERLPNNKTAEVQFMLCEQDGCTLSQQASDSAAQQIQKFKDAATSLDPITDKVWVHSYQTMYGVLLMPLMEVVQEPKMLEIGLGCDMGYGPGASVGLWKKLFPHAELWFGEYNGTCVTAARAKGQLQGINTVVGDQGNMSTVRQWIKESGGEFDVVIDDGGHLNKQIRTSFETLWPAVKPGGFYFLEDLHVGRLWRSDFPAPVMSDMIQAWVEQLLTGTSQGDFPLPSDTRAILCQHEACVIMKSGGQMNIM</sequence>
<protein>
    <submittedName>
        <fullName evidence="2">Uncharacterized protein</fullName>
    </submittedName>
</protein>
<comment type="caution">
    <text evidence="2">The sequence shown here is derived from an EMBL/GenBank/DDBJ whole genome shotgun (WGS) entry which is preliminary data.</text>
</comment>
<dbReference type="OrthoDB" id="407477at2759"/>
<evidence type="ECO:0000256" key="1">
    <source>
        <dbReference type="SAM" id="SignalP"/>
    </source>
</evidence>
<dbReference type="SUPFAM" id="SSF53335">
    <property type="entry name" value="S-adenosyl-L-methionine-dependent methyltransferases"/>
    <property type="match status" value="1"/>
</dbReference>
<keyword evidence="1" id="KW-0732">Signal</keyword>
<gene>
    <name evidence="2" type="ORF">PGLA1383_LOCUS25609</name>
</gene>
<dbReference type="Proteomes" id="UP000654075">
    <property type="component" value="Unassembled WGS sequence"/>
</dbReference>
<dbReference type="InterPro" id="IPR029063">
    <property type="entry name" value="SAM-dependent_MTases_sf"/>
</dbReference>
<dbReference type="AlphaFoldDB" id="A0A813F0E6"/>
<dbReference type="EMBL" id="CAJNNV010021997">
    <property type="protein sequence ID" value="CAE8607697.1"/>
    <property type="molecule type" value="Genomic_DNA"/>
</dbReference>
<proteinExistence type="predicted"/>
<organism evidence="2 3">
    <name type="scientific">Polarella glacialis</name>
    <name type="common">Dinoflagellate</name>
    <dbReference type="NCBI Taxonomy" id="89957"/>
    <lineage>
        <taxon>Eukaryota</taxon>
        <taxon>Sar</taxon>
        <taxon>Alveolata</taxon>
        <taxon>Dinophyceae</taxon>
        <taxon>Suessiales</taxon>
        <taxon>Suessiaceae</taxon>
        <taxon>Polarella</taxon>
    </lineage>
</organism>
<name>A0A813F0E6_POLGL</name>
<keyword evidence="3" id="KW-1185">Reference proteome</keyword>